<dbReference type="PRINTS" id="PR00038">
    <property type="entry name" value="HTHLUXR"/>
</dbReference>
<evidence type="ECO:0000256" key="1">
    <source>
        <dbReference type="ARBA" id="ARBA00023015"/>
    </source>
</evidence>
<proteinExistence type="predicted"/>
<dbReference type="Proteomes" id="UP000053039">
    <property type="component" value="Unassembled WGS sequence"/>
</dbReference>
<dbReference type="PROSITE" id="PS50043">
    <property type="entry name" value="HTH_LUXR_2"/>
    <property type="match status" value="1"/>
</dbReference>
<organism evidence="5 6">
    <name type="scientific">Streptomyces pseudovenezuelae</name>
    <dbReference type="NCBI Taxonomy" id="67350"/>
    <lineage>
        <taxon>Bacteria</taxon>
        <taxon>Bacillati</taxon>
        <taxon>Actinomycetota</taxon>
        <taxon>Actinomycetes</taxon>
        <taxon>Kitasatosporales</taxon>
        <taxon>Streptomycetaceae</taxon>
        <taxon>Streptomyces</taxon>
        <taxon>Streptomyces aurantiacus group</taxon>
    </lineage>
</organism>
<evidence type="ECO:0000259" key="4">
    <source>
        <dbReference type="PROSITE" id="PS50043"/>
    </source>
</evidence>
<dbReference type="SUPFAM" id="SSF46894">
    <property type="entry name" value="C-terminal effector domain of the bipartite response regulators"/>
    <property type="match status" value="1"/>
</dbReference>
<evidence type="ECO:0000313" key="5">
    <source>
        <dbReference type="EMBL" id="KUM85568.1"/>
    </source>
</evidence>
<dbReference type="Gene3D" id="1.10.10.10">
    <property type="entry name" value="Winged helix-like DNA-binding domain superfamily/Winged helix DNA-binding domain"/>
    <property type="match status" value="1"/>
</dbReference>
<comment type="caution">
    <text evidence="5">The sequence shown here is derived from an EMBL/GenBank/DDBJ whole genome shotgun (WGS) entry which is preliminary data.</text>
</comment>
<evidence type="ECO:0000313" key="6">
    <source>
        <dbReference type="Proteomes" id="UP000053039"/>
    </source>
</evidence>
<dbReference type="InterPro" id="IPR016032">
    <property type="entry name" value="Sig_transdc_resp-reg_C-effctor"/>
</dbReference>
<dbReference type="AlphaFoldDB" id="A0A124H9N8"/>
<keyword evidence="1" id="KW-0805">Transcription regulation</keyword>
<reference evidence="5 6" key="1">
    <citation type="submission" date="2015-10" db="EMBL/GenBank/DDBJ databases">
        <title>Draft genome sequence of Streptomyces pseudovenezuelae DSM 40212, type strain for the species Streptomyces pseudovenezuelae.</title>
        <authorList>
            <person name="Ruckert C."/>
            <person name="Winkler A."/>
            <person name="Kalinowski J."/>
            <person name="Kampfer P."/>
            <person name="Glaeser S."/>
        </authorList>
    </citation>
    <scope>NUCLEOTIDE SEQUENCE [LARGE SCALE GENOMIC DNA]</scope>
    <source>
        <strain evidence="5 6">DSM 40212</strain>
    </source>
</reference>
<dbReference type="PANTHER" id="PTHR44688">
    <property type="entry name" value="DNA-BINDING TRANSCRIPTIONAL ACTIVATOR DEVR_DOSR"/>
    <property type="match status" value="1"/>
</dbReference>
<sequence>MLDLAVTLLESLDPDWSLATAELNEVLHGGLCLFLDDIRFTRRSGYVRAWAPATPRLDRLSWDMLLRANMGAHPIAAYYAGCTDRTPVSIGDVAGPGHWPRTTTYRTMQTLFEVNDQIALPLRAPTGAVRSFLVCRPTGESVTDRDRLYARRIQPLLIRVDSHLRELQRLRATVPDPPQPLRRAEEHGITPRELTVLSLLAEGLTTASIAGRLSISVHTANTHLERLYRKLGTTNRLTTVLTARELGLIAER</sequence>
<name>A0A124H9N8_9ACTN</name>
<dbReference type="Pfam" id="PF00196">
    <property type="entry name" value="GerE"/>
    <property type="match status" value="1"/>
</dbReference>
<dbReference type="GO" id="GO:0003677">
    <property type="term" value="F:DNA binding"/>
    <property type="evidence" value="ECO:0007669"/>
    <property type="project" value="UniProtKB-KW"/>
</dbReference>
<gene>
    <name evidence="5" type="ORF">AQI94_27330</name>
</gene>
<dbReference type="InterPro" id="IPR000792">
    <property type="entry name" value="Tscrpt_reg_LuxR_C"/>
</dbReference>
<feature type="domain" description="HTH luxR-type" evidence="4">
    <location>
        <begin position="182"/>
        <end position="247"/>
    </location>
</feature>
<keyword evidence="3" id="KW-0804">Transcription</keyword>
<dbReference type="PANTHER" id="PTHR44688:SF16">
    <property type="entry name" value="DNA-BINDING TRANSCRIPTIONAL ACTIVATOR DEVR_DOSR"/>
    <property type="match status" value="1"/>
</dbReference>
<dbReference type="InterPro" id="IPR036388">
    <property type="entry name" value="WH-like_DNA-bd_sf"/>
</dbReference>
<dbReference type="CDD" id="cd06170">
    <property type="entry name" value="LuxR_C_like"/>
    <property type="match status" value="1"/>
</dbReference>
<protein>
    <recommendedName>
        <fullName evidence="4">HTH luxR-type domain-containing protein</fullName>
    </recommendedName>
</protein>
<dbReference type="EMBL" id="LMWM01000029">
    <property type="protein sequence ID" value="KUM85568.1"/>
    <property type="molecule type" value="Genomic_DNA"/>
</dbReference>
<evidence type="ECO:0000256" key="2">
    <source>
        <dbReference type="ARBA" id="ARBA00023125"/>
    </source>
</evidence>
<dbReference type="GO" id="GO:0006355">
    <property type="term" value="P:regulation of DNA-templated transcription"/>
    <property type="evidence" value="ECO:0007669"/>
    <property type="project" value="InterPro"/>
</dbReference>
<accession>A0A124H9N8</accession>
<keyword evidence="2" id="KW-0238">DNA-binding</keyword>
<dbReference type="SMART" id="SM00421">
    <property type="entry name" value="HTH_LUXR"/>
    <property type="match status" value="1"/>
</dbReference>
<evidence type="ECO:0000256" key="3">
    <source>
        <dbReference type="ARBA" id="ARBA00023163"/>
    </source>
</evidence>